<organism evidence="1 2">
    <name type="scientific">Cetraspora pellucida</name>
    <dbReference type="NCBI Taxonomy" id="1433469"/>
    <lineage>
        <taxon>Eukaryota</taxon>
        <taxon>Fungi</taxon>
        <taxon>Fungi incertae sedis</taxon>
        <taxon>Mucoromycota</taxon>
        <taxon>Glomeromycotina</taxon>
        <taxon>Glomeromycetes</taxon>
        <taxon>Diversisporales</taxon>
        <taxon>Gigasporaceae</taxon>
        <taxon>Cetraspora</taxon>
    </lineage>
</organism>
<comment type="caution">
    <text evidence="1">The sequence shown here is derived from an EMBL/GenBank/DDBJ whole genome shotgun (WGS) entry which is preliminary data.</text>
</comment>
<dbReference type="EMBL" id="CAJVPW010035822">
    <property type="protein sequence ID" value="CAG8736447.1"/>
    <property type="molecule type" value="Genomic_DNA"/>
</dbReference>
<gene>
    <name evidence="1" type="ORF">SPELUC_LOCUS13476</name>
</gene>
<sequence>MNIGNIEKFFGKRVMNTGEIRKYIFNIKRALIERIIRAYKNDEKFRVIVIMPLVPGFEGQFDAESAVALRITMEFEYHTICRDDGSIFERLKQAGIQNPEKYISFYALRAYDKIDSEA</sequence>
<dbReference type="Proteomes" id="UP000789366">
    <property type="component" value="Unassembled WGS sequence"/>
</dbReference>
<proteinExistence type="predicted"/>
<feature type="non-terminal residue" evidence="1">
    <location>
        <position position="118"/>
    </location>
</feature>
<evidence type="ECO:0000313" key="2">
    <source>
        <dbReference type="Proteomes" id="UP000789366"/>
    </source>
</evidence>
<evidence type="ECO:0000313" key="1">
    <source>
        <dbReference type="EMBL" id="CAG8736447.1"/>
    </source>
</evidence>
<name>A0ACA9Q7M7_9GLOM</name>
<accession>A0ACA9Q7M7</accession>
<reference evidence="1" key="1">
    <citation type="submission" date="2021-06" db="EMBL/GenBank/DDBJ databases">
        <authorList>
            <person name="Kallberg Y."/>
            <person name="Tangrot J."/>
            <person name="Rosling A."/>
        </authorList>
    </citation>
    <scope>NUCLEOTIDE SEQUENCE</scope>
    <source>
        <strain evidence="1">28 12/20/2015</strain>
    </source>
</reference>
<protein>
    <submittedName>
        <fullName evidence="1">13947_t:CDS:1</fullName>
    </submittedName>
</protein>
<keyword evidence="2" id="KW-1185">Reference proteome</keyword>